<dbReference type="GO" id="GO:0005178">
    <property type="term" value="F:integrin binding"/>
    <property type="evidence" value="ECO:0007669"/>
    <property type="project" value="TreeGrafter"/>
</dbReference>
<dbReference type="Pfam" id="PF17205">
    <property type="entry name" value="PSI_integrin"/>
    <property type="match status" value="1"/>
</dbReference>
<dbReference type="PANTHER" id="PTHR10082">
    <property type="entry name" value="INTEGRIN BETA SUBUNIT"/>
    <property type="match status" value="1"/>
</dbReference>
<dbReference type="InterPro" id="IPR033760">
    <property type="entry name" value="Integrin_beta_N"/>
</dbReference>
<organism evidence="18 19">
    <name type="scientific">Cotesia typhae</name>
    <dbReference type="NCBI Taxonomy" id="2053667"/>
    <lineage>
        <taxon>Eukaryota</taxon>
        <taxon>Metazoa</taxon>
        <taxon>Ecdysozoa</taxon>
        <taxon>Arthropoda</taxon>
        <taxon>Hexapoda</taxon>
        <taxon>Insecta</taxon>
        <taxon>Pterygota</taxon>
        <taxon>Neoptera</taxon>
        <taxon>Endopterygota</taxon>
        <taxon>Hymenoptera</taxon>
        <taxon>Apocrita</taxon>
        <taxon>Ichneumonoidea</taxon>
        <taxon>Braconidae</taxon>
        <taxon>Microgastrinae</taxon>
        <taxon>Cotesia</taxon>
    </lineage>
</organism>
<reference evidence="18" key="2">
    <citation type="submission" date="2021-04" db="EMBL/GenBank/DDBJ databases">
        <title>Genome-wide patterns of bracovirus chromosomal integration into multiple host tissues during parasitism.</title>
        <authorList>
            <person name="Chebbi M.A.C."/>
        </authorList>
    </citation>
    <scope>NUCLEOTIDE SEQUENCE</scope>
    <source>
        <tissue evidence="18">Whole body</tissue>
    </source>
</reference>
<gene>
    <name evidence="18" type="ORF">G9C98_005894</name>
</gene>
<name>A0A8J5V9R3_9HYME</name>
<evidence type="ECO:0000256" key="13">
    <source>
        <dbReference type="ARBA" id="ARBA00023180"/>
    </source>
</evidence>
<dbReference type="PANTHER" id="PTHR10082:SF59">
    <property type="entry name" value="INTEGRIN BETA-NU"/>
    <property type="match status" value="1"/>
</dbReference>
<dbReference type="GO" id="GO:0009986">
    <property type="term" value="C:cell surface"/>
    <property type="evidence" value="ECO:0007669"/>
    <property type="project" value="TreeGrafter"/>
</dbReference>
<comment type="similarity">
    <text evidence="2">Belongs to the integrin beta chain family.</text>
</comment>
<keyword evidence="3" id="KW-1003">Cell membrane</keyword>
<dbReference type="OrthoDB" id="410592at2759"/>
<evidence type="ECO:0008006" key="20">
    <source>
        <dbReference type="Google" id="ProtNLM"/>
    </source>
</evidence>
<reference evidence="18" key="1">
    <citation type="submission" date="2020-03" db="EMBL/GenBank/DDBJ databases">
        <authorList>
            <person name="Chebbi M.A."/>
            <person name="Drezen J.M."/>
        </authorList>
    </citation>
    <scope>NUCLEOTIDE SEQUENCE</scope>
    <source>
        <tissue evidence="18">Whole body</tissue>
    </source>
</reference>
<comment type="caution">
    <text evidence="18">The sequence shown here is derived from an EMBL/GenBank/DDBJ whole genome shotgun (WGS) entry which is preliminary data.</text>
</comment>
<keyword evidence="19" id="KW-1185">Reference proteome</keyword>
<evidence type="ECO:0000256" key="11">
    <source>
        <dbReference type="ARBA" id="ARBA00023136"/>
    </source>
</evidence>
<evidence type="ECO:0000259" key="15">
    <source>
        <dbReference type="SMART" id="SM00187"/>
    </source>
</evidence>
<keyword evidence="4" id="KW-0245">EGF-like domain</keyword>
<dbReference type="InterPro" id="IPR002369">
    <property type="entry name" value="Integrin_bsu_VWA"/>
</dbReference>
<evidence type="ECO:0000256" key="3">
    <source>
        <dbReference type="ARBA" id="ARBA00022475"/>
    </source>
</evidence>
<dbReference type="EMBL" id="JAAOIC020000047">
    <property type="protein sequence ID" value="KAG8037683.1"/>
    <property type="molecule type" value="Genomic_DNA"/>
</dbReference>
<dbReference type="SMART" id="SM01241">
    <property type="entry name" value="Integrin_b_cyt"/>
    <property type="match status" value="1"/>
</dbReference>
<dbReference type="InterPro" id="IPR015812">
    <property type="entry name" value="Integrin_bsu"/>
</dbReference>
<dbReference type="FunFam" id="3.40.50.410:FF:000002">
    <property type="entry name" value="Integrin beta"/>
    <property type="match status" value="1"/>
</dbReference>
<proteinExistence type="inferred from homology"/>
<evidence type="ECO:0000259" key="17">
    <source>
        <dbReference type="SMART" id="SM01241"/>
    </source>
</evidence>
<dbReference type="Pfam" id="PF07974">
    <property type="entry name" value="EGF_2"/>
    <property type="match status" value="1"/>
</dbReference>
<evidence type="ECO:0000256" key="10">
    <source>
        <dbReference type="ARBA" id="ARBA00023037"/>
    </source>
</evidence>
<dbReference type="InterPro" id="IPR014836">
    <property type="entry name" value="Integrin_bsu_cyt_dom"/>
</dbReference>
<keyword evidence="8" id="KW-0130">Cell adhesion</keyword>
<evidence type="ECO:0000256" key="9">
    <source>
        <dbReference type="ARBA" id="ARBA00022989"/>
    </source>
</evidence>
<dbReference type="SMART" id="SM00327">
    <property type="entry name" value="VWA"/>
    <property type="match status" value="1"/>
</dbReference>
<keyword evidence="5 14" id="KW-0812">Transmembrane</keyword>
<keyword evidence="11 14" id="KW-0472">Membrane</keyword>
<dbReference type="AlphaFoldDB" id="A0A8J5V9R3"/>
<evidence type="ECO:0000256" key="6">
    <source>
        <dbReference type="ARBA" id="ARBA00022729"/>
    </source>
</evidence>
<evidence type="ECO:0000256" key="1">
    <source>
        <dbReference type="ARBA" id="ARBA00004251"/>
    </source>
</evidence>
<keyword evidence="12" id="KW-1015">Disulfide bond</keyword>
<keyword evidence="9 14" id="KW-1133">Transmembrane helix</keyword>
<dbReference type="GO" id="GO:0098609">
    <property type="term" value="P:cell-cell adhesion"/>
    <property type="evidence" value="ECO:0007669"/>
    <property type="project" value="TreeGrafter"/>
</dbReference>
<dbReference type="FunFam" id="2.10.25.10:FF:000036">
    <property type="entry name" value="Integrin beta"/>
    <property type="match status" value="1"/>
</dbReference>
<keyword evidence="10" id="KW-0401">Integrin</keyword>
<dbReference type="PROSITE" id="PS00243">
    <property type="entry name" value="I_EGF_1"/>
    <property type="match status" value="1"/>
</dbReference>
<dbReference type="GO" id="GO:0008305">
    <property type="term" value="C:integrin complex"/>
    <property type="evidence" value="ECO:0007669"/>
    <property type="project" value="TreeGrafter"/>
</dbReference>
<protein>
    <recommendedName>
        <fullName evidence="20">Integrin beta</fullName>
    </recommendedName>
</protein>
<dbReference type="GO" id="GO:0033627">
    <property type="term" value="P:cell adhesion mediated by integrin"/>
    <property type="evidence" value="ECO:0007669"/>
    <property type="project" value="TreeGrafter"/>
</dbReference>
<dbReference type="GO" id="GO:0005925">
    <property type="term" value="C:focal adhesion"/>
    <property type="evidence" value="ECO:0007669"/>
    <property type="project" value="TreeGrafter"/>
</dbReference>
<evidence type="ECO:0000256" key="2">
    <source>
        <dbReference type="ARBA" id="ARBA00007449"/>
    </source>
</evidence>
<evidence type="ECO:0000313" key="18">
    <source>
        <dbReference type="EMBL" id="KAG8037683.1"/>
    </source>
</evidence>
<evidence type="ECO:0000256" key="14">
    <source>
        <dbReference type="SAM" id="Phobius"/>
    </source>
</evidence>
<evidence type="ECO:0000256" key="4">
    <source>
        <dbReference type="ARBA" id="ARBA00022536"/>
    </source>
</evidence>
<dbReference type="InterPro" id="IPR002035">
    <property type="entry name" value="VWF_A"/>
</dbReference>
<feature type="domain" description="VWFA" evidence="16">
    <location>
        <begin position="143"/>
        <end position="378"/>
    </location>
</feature>
<keyword evidence="7" id="KW-0677">Repeat</keyword>
<dbReference type="SMART" id="SM00187">
    <property type="entry name" value="INB"/>
    <property type="match status" value="1"/>
</dbReference>
<accession>A0A8J5V9R3</accession>
<keyword evidence="13" id="KW-0325">Glycoprotein</keyword>
<keyword evidence="6" id="KW-0732">Signal</keyword>
<dbReference type="Proteomes" id="UP000729913">
    <property type="component" value="Unassembled WGS sequence"/>
</dbReference>
<dbReference type="Pfam" id="PF00362">
    <property type="entry name" value="Integrin_beta"/>
    <property type="match status" value="1"/>
</dbReference>
<evidence type="ECO:0000256" key="7">
    <source>
        <dbReference type="ARBA" id="ARBA00022737"/>
    </source>
</evidence>
<dbReference type="InterPro" id="IPR057243">
    <property type="entry name" value="Integrin_I-EGF_CS"/>
</dbReference>
<evidence type="ECO:0000256" key="8">
    <source>
        <dbReference type="ARBA" id="ARBA00022889"/>
    </source>
</evidence>
<dbReference type="GO" id="GO:0007229">
    <property type="term" value="P:integrin-mediated signaling pathway"/>
    <property type="evidence" value="ECO:0007669"/>
    <property type="project" value="UniProtKB-KW"/>
</dbReference>
<dbReference type="Pfam" id="PF08725">
    <property type="entry name" value="Integrin_b_cyt"/>
    <property type="match status" value="1"/>
</dbReference>
<comment type="subcellular location">
    <subcellularLocation>
        <location evidence="1">Cell membrane</location>
        <topology evidence="1">Single-pass type I membrane protein</topology>
    </subcellularLocation>
</comment>
<dbReference type="InterPro" id="IPR013111">
    <property type="entry name" value="EGF_extracell"/>
</dbReference>
<feature type="transmembrane region" description="Helical" evidence="14">
    <location>
        <begin position="614"/>
        <end position="635"/>
    </location>
</feature>
<dbReference type="GO" id="GO:0016477">
    <property type="term" value="P:cell migration"/>
    <property type="evidence" value="ECO:0007669"/>
    <property type="project" value="TreeGrafter"/>
</dbReference>
<evidence type="ECO:0000256" key="5">
    <source>
        <dbReference type="ARBA" id="ARBA00022692"/>
    </source>
</evidence>
<evidence type="ECO:0000256" key="12">
    <source>
        <dbReference type="ARBA" id="ARBA00023157"/>
    </source>
</evidence>
<evidence type="ECO:0000313" key="19">
    <source>
        <dbReference type="Proteomes" id="UP000729913"/>
    </source>
</evidence>
<feature type="domain" description="Integrin beta subunit cytoplasmic" evidence="17">
    <location>
        <begin position="636"/>
        <end position="683"/>
    </location>
</feature>
<sequence>MEVKSQIISLLLIVINNNYRAINAAGFPEESLLYRCAIQTSCKTCLESSSSCAWCSEWSYSNSTVGKLRCSSAERLEAFGCPKNAIHHASMGSVNSIKDDDFQDVVVPDQVPIQLRPQRLHIKLRPHNTESVYLKYRPAKNYPLDLYYLMDLTWSMNDDKDTLVSLGWKMAHTLGTYTSNFRLGFGSYADKPLMPYVFPGHEDNPCKGEHKVCAPVYSFKHHMPLSEDVLRFIQQVNSSHVTGNVDNLEGGLDGVVQAIVCNEQVGWVRQARKLMLIATDGLMHFAGEGKLGGVVNRNDFSCHLNSNGEYTKSKIFDYPSLAEISRLLKQRKVNLIFAVAEDRRFEYEQIAVLLEEKARVATLAANSSNILEIIKQSYRDIVTKVVLRDNSTDLIDVKYYSKCGNSDKPEIMTSECSGIQEGDTCDCDESRWTLNRLQCIKPGDLNEVCSNRGECTCGSCNCDPGYNGKYCECSPCDKTNGIECGGRGRCDCGVCTCLDGWEGDVCECPTGNELCIAPGTSIGGSGLCILYESCVNVTVETPEKTDEYCHRNGTSKYEIERVHEVDTSSDHYCIVRTVRDSTICTIPYVYKFTEDNRVLLIIGDKFCQTPLPAAVFPGVVFFAVVVMGIIALIIWKCWTAIKDKREYAKFELERQKTVYALTQNPIYRPATTEFRVPDSYKED</sequence>
<feature type="domain" description="Integrin beta subunit VWA" evidence="15">
    <location>
        <begin position="41"/>
        <end position="457"/>
    </location>
</feature>
<dbReference type="GO" id="GO:0007160">
    <property type="term" value="P:cell-matrix adhesion"/>
    <property type="evidence" value="ECO:0007669"/>
    <property type="project" value="TreeGrafter"/>
</dbReference>
<dbReference type="PROSITE" id="PS52047">
    <property type="entry name" value="I_EGF_2"/>
    <property type="match status" value="1"/>
</dbReference>
<evidence type="ECO:0000259" key="16">
    <source>
        <dbReference type="SMART" id="SM00327"/>
    </source>
</evidence>